<keyword evidence="2" id="KW-0788">Thiol protease</keyword>
<dbReference type="FunCoup" id="A0A1U8AIC2">
    <property type="interactions" value="1377"/>
</dbReference>
<feature type="compositionally biased region" description="Polar residues" evidence="3">
    <location>
        <begin position="533"/>
        <end position="548"/>
    </location>
</feature>
<dbReference type="GO" id="GO:0005829">
    <property type="term" value="C:cytosol"/>
    <property type="evidence" value="ECO:0000318"/>
    <property type="project" value="GO_Central"/>
</dbReference>
<dbReference type="GO" id="GO:0005634">
    <property type="term" value="C:nucleus"/>
    <property type="evidence" value="ECO:0000318"/>
    <property type="project" value="GO_Central"/>
</dbReference>
<dbReference type="PANTHER" id="PTHR24006:SF663">
    <property type="entry name" value="UBIQUITIN CARBOXYL-TERMINAL HYDROLASE 23"/>
    <property type="match status" value="1"/>
</dbReference>
<dbReference type="KEGG" id="nnu:104603304"/>
<evidence type="ECO:0000259" key="4">
    <source>
        <dbReference type="PROSITE" id="PS50235"/>
    </source>
</evidence>
<dbReference type="Proteomes" id="UP000189703">
    <property type="component" value="Unplaced"/>
</dbReference>
<feature type="region of interest" description="Disordered" evidence="3">
    <location>
        <begin position="60"/>
        <end position="82"/>
    </location>
</feature>
<dbReference type="SUPFAM" id="SSF54001">
    <property type="entry name" value="Cysteine proteinases"/>
    <property type="match status" value="1"/>
</dbReference>
<comment type="similarity">
    <text evidence="1 2">Belongs to the peptidase C19 family.</text>
</comment>
<name>A0A1U8AIC2_NELNU</name>
<dbReference type="OrthoDB" id="420187at2759"/>
<dbReference type="InterPro" id="IPR050164">
    <property type="entry name" value="Peptidase_C19"/>
</dbReference>
<feature type="compositionally biased region" description="Polar residues" evidence="3">
    <location>
        <begin position="60"/>
        <end position="79"/>
    </location>
</feature>
<dbReference type="InParanoid" id="A0A1U8AIC2"/>
<feature type="region of interest" description="Disordered" evidence="3">
    <location>
        <begin position="529"/>
        <end position="548"/>
    </location>
</feature>
<dbReference type="InterPro" id="IPR028889">
    <property type="entry name" value="USP"/>
</dbReference>
<dbReference type="PROSITE" id="PS00972">
    <property type="entry name" value="USP_1"/>
    <property type="match status" value="1"/>
</dbReference>
<evidence type="ECO:0000256" key="2">
    <source>
        <dbReference type="RuleBase" id="RU366025"/>
    </source>
</evidence>
<feature type="compositionally biased region" description="Basic and acidic residues" evidence="3">
    <location>
        <begin position="857"/>
        <end position="866"/>
    </location>
</feature>
<dbReference type="OMA" id="HRNSCHI"/>
<dbReference type="RefSeq" id="XP_010265603.1">
    <property type="nucleotide sequence ID" value="XM_010267301.1"/>
</dbReference>
<dbReference type="PROSITE" id="PS00973">
    <property type="entry name" value="USP_2"/>
    <property type="match status" value="1"/>
</dbReference>
<sequence>MAESLIGSAAMKKPGDGFAVPVSSSSNGSLFQRRIEFHPAKKPFSGFSTGNGDFHLETLNPSSDSQRTAATANGGTSVSKGKKSESVDFFEHELDPELSFGITFKRIGAGLENLGNTCFLNSVLQCLTYTEPFAAYLQSGKHQTSCRTAGFCAMCAIQNHVRRALQSTGRILAPKDLVMNLRCISRNFRNARQEDAHEYMVNLLESMHKCCLPSGVPSESPSAYEKSLVHKIFGGSLRSQVKCMQCSYCSNKFDPFLDLSLEINKADSLRKALTHFTAVEQLDGGEKQYQCQRCKQKVRALKQLTVHKAPYVLTIHLKRFGSHVPGQKIDKRVEFGPSLDLKPFVSGSYEGDLKYTLYGVLVHAGWSTHSGHYYCFVRTSSGMWHSLDDNRVVQVSERTVLEQKAYMLFYVRDRKSVAPKKPVAVLPKENTVGNAMQNKECGISVHGPKEKAQNGLVESRLSFSDCSRAVSQGQALCPTKEPLVKETSVLKSNGFITKAAKGPSLSKVAPSKPSLKEPHLKDLAQGQLGAEVSPQSTPSLANGSRNASNLNDVRIASIGAKHNPVNMCDGSKKDLNHNAGIVNEGSKFDLSIPVATQPDCTVLQNSGCEKLIKSNLPHENGYVGAPQEVISNRIIDEQSKENFTPRLSKESNVKIDQNGCGDYTIGISCPKVGEGDRRSTENGSVEISRQVSMDGMSGHVEASDLRHNQKKLKSMKKLLKCRVAGMHLSSSIMFRKSLSLRKKKYKKSKHRKLELKGFTRKDLEENGMSRGFGPSTSEQTRMVALDATHSRKQRARSVMKEGNINMAAKGAKGSKRYSFNNTVDEDFVQRISNNSAVLATNELSEKSLHSNSVANHYDAREPDKLHDKKRGSSQNGLIGMLMRGAETTVARWDGVELPDQILESSIAQSTSIGYVADEWDEEYDRGKRKKVKHQNNCFGGPNLFQEIATMKAQMKKSKMDQTSSGNRPFRI</sequence>
<dbReference type="AlphaFoldDB" id="A0A1U8AIC2"/>
<dbReference type="GO" id="GO:0031647">
    <property type="term" value="P:regulation of protein stability"/>
    <property type="evidence" value="ECO:0000318"/>
    <property type="project" value="GO_Central"/>
</dbReference>
<keyword evidence="2" id="KW-0833">Ubl conjugation pathway</keyword>
<dbReference type="Pfam" id="PF00443">
    <property type="entry name" value="UCH"/>
    <property type="match status" value="1"/>
</dbReference>
<feature type="domain" description="USP" evidence="4">
    <location>
        <begin position="109"/>
        <end position="413"/>
    </location>
</feature>
<dbReference type="GO" id="GO:0016579">
    <property type="term" value="P:protein deubiquitination"/>
    <property type="evidence" value="ECO:0007669"/>
    <property type="project" value="InterPro"/>
</dbReference>
<comment type="catalytic activity">
    <reaction evidence="2">
        <text>Thiol-dependent hydrolysis of ester, thioester, amide, peptide and isopeptide bonds formed by the C-terminal Gly of ubiquitin (a 76-residue protein attached to proteins as an intracellular targeting signal).</text>
        <dbReference type="EC" id="3.4.19.12"/>
    </reaction>
</comment>
<accession>A0A1U8AIC2</accession>
<evidence type="ECO:0000313" key="6">
    <source>
        <dbReference type="RefSeq" id="XP_010265603.1"/>
    </source>
</evidence>
<dbReference type="GO" id="GO:0004843">
    <property type="term" value="F:cysteine-type deubiquitinase activity"/>
    <property type="evidence" value="ECO:0000318"/>
    <property type="project" value="GO_Central"/>
</dbReference>
<keyword evidence="2" id="KW-0645">Protease</keyword>
<dbReference type="GeneID" id="104603304"/>
<dbReference type="PROSITE" id="PS50235">
    <property type="entry name" value="USP_3"/>
    <property type="match status" value="1"/>
</dbReference>
<reference evidence="6" key="1">
    <citation type="submission" date="2025-08" db="UniProtKB">
        <authorList>
            <consortium name="RefSeq"/>
        </authorList>
    </citation>
    <scope>IDENTIFICATION</scope>
</reference>
<dbReference type="eggNOG" id="KOG1865">
    <property type="taxonomic scope" value="Eukaryota"/>
</dbReference>
<protein>
    <recommendedName>
        <fullName evidence="2">Ubiquitin carboxyl-terminal hydrolase</fullName>
        <ecNumber evidence="2">3.4.19.12</ecNumber>
    </recommendedName>
</protein>
<dbReference type="CDD" id="cd02661">
    <property type="entry name" value="Peptidase_C19E"/>
    <property type="match status" value="1"/>
</dbReference>
<organism evidence="5 6">
    <name type="scientific">Nelumbo nucifera</name>
    <name type="common">Sacred lotus</name>
    <dbReference type="NCBI Taxonomy" id="4432"/>
    <lineage>
        <taxon>Eukaryota</taxon>
        <taxon>Viridiplantae</taxon>
        <taxon>Streptophyta</taxon>
        <taxon>Embryophyta</taxon>
        <taxon>Tracheophyta</taxon>
        <taxon>Spermatophyta</taxon>
        <taxon>Magnoliopsida</taxon>
        <taxon>Proteales</taxon>
        <taxon>Nelumbonaceae</taxon>
        <taxon>Nelumbo</taxon>
    </lineage>
</organism>
<dbReference type="FunFam" id="3.90.70.10:FF:000078">
    <property type="entry name" value="Ubiquitin carboxyl-terminal hydrolase 23"/>
    <property type="match status" value="1"/>
</dbReference>
<keyword evidence="2 6" id="KW-0378">Hydrolase</keyword>
<dbReference type="InterPro" id="IPR018200">
    <property type="entry name" value="USP_CS"/>
</dbReference>
<dbReference type="STRING" id="4432.A0A1U8AIC2"/>
<dbReference type="InterPro" id="IPR038765">
    <property type="entry name" value="Papain-like_cys_pep_sf"/>
</dbReference>
<dbReference type="EC" id="3.4.19.12" evidence="2"/>
<dbReference type="PANTHER" id="PTHR24006">
    <property type="entry name" value="UBIQUITIN CARBOXYL-TERMINAL HYDROLASE"/>
    <property type="match status" value="1"/>
</dbReference>
<evidence type="ECO:0000313" key="5">
    <source>
        <dbReference type="Proteomes" id="UP000189703"/>
    </source>
</evidence>
<dbReference type="GO" id="GO:0006508">
    <property type="term" value="P:proteolysis"/>
    <property type="evidence" value="ECO:0007669"/>
    <property type="project" value="UniProtKB-KW"/>
</dbReference>
<comment type="function">
    <text evidence="2">Recognizes and hydrolyzes the peptide bond at the C-terminal Gly of ubiquitin. Involved in the processing of poly-ubiquitin precursors as well as that of ubiquitinated proteins.</text>
</comment>
<gene>
    <name evidence="6" type="primary">LOC104603304</name>
</gene>
<dbReference type="InterPro" id="IPR001394">
    <property type="entry name" value="Peptidase_C19_UCH"/>
</dbReference>
<feature type="region of interest" description="Disordered" evidence="3">
    <location>
        <begin position="856"/>
        <end position="875"/>
    </location>
</feature>
<proteinExistence type="inferred from homology"/>
<dbReference type="Gene3D" id="3.90.70.10">
    <property type="entry name" value="Cysteine proteinases"/>
    <property type="match status" value="1"/>
</dbReference>
<evidence type="ECO:0000256" key="1">
    <source>
        <dbReference type="ARBA" id="ARBA00009085"/>
    </source>
</evidence>
<evidence type="ECO:0000256" key="3">
    <source>
        <dbReference type="SAM" id="MobiDB-lite"/>
    </source>
</evidence>
<keyword evidence="5" id="KW-1185">Reference proteome</keyword>